<dbReference type="InterPro" id="IPR022742">
    <property type="entry name" value="Hydrolase_4"/>
</dbReference>
<dbReference type="EMBL" id="CP032519">
    <property type="protein sequence ID" value="QEZ46702.1"/>
    <property type="molecule type" value="Genomic_DNA"/>
</dbReference>
<dbReference type="SUPFAM" id="SSF54427">
    <property type="entry name" value="NTF2-like"/>
    <property type="match status" value="1"/>
</dbReference>
<dbReference type="GO" id="GO:0006631">
    <property type="term" value="P:fatty acid metabolic process"/>
    <property type="evidence" value="ECO:0007669"/>
    <property type="project" value="TreeGrafter"/>
</dbReference>
<dbReference type="PROSITE" id="PS51228">
    <property type="entry name" value="ACB_2"/>
    <property type="match status" value="1"/>
</dbReference>
<dbReference type="OrthoDB" id="8612291at2"/>
<feature type="domain" description="ACB" evidence="2">
    <location>
        <begin position="408"/>
        <end position="493"/>
    </location>
</feature>
<dbReference type="PANTHER" id="PTHR23310:SF62">
    <property type="entry name" value="ACYL-COA BINDING PROTEIN 1, ISOFORM A"/>
    <property type="match status" value="1"/>
</dbReference>
<evidence type="ECO:0000313" key="9">
    <source>
        <dbReference type="Proteomes" id="UP000623307"/>
    </source>
</evidence>
<dbReference type="Proteomes" id="UP000325743">
    <property type="component" value="Chromosome 2"/>
</dbReference>
<dbReference type="PRINTS" id="PR00689">
    <property type="entry name" value="ACOABINDINGP"/>
</dbReference>
<reference evidence="5 7" key="2">
    <citation type="submission" date="2018-01" db="EMBL/GenBank/DDBJ databases">
        <authorList>
            <person name="Clerissi C."/>
        </authorList>
    </citation>
    <scope>NUCLEOTIDE SEQUENCE</scope>
    <source>
        <strain evidence="5">Cupriavidus oxalaticus LMG 2235</strain>
    </source>
</reference>
<keyword evidence="1" id="KW-0446">Lipid-binding</keyword>
<protein>
    <submittedName>
        <fullName evidence="4">Acyl-CoA-binding protein</fullName>
    </submittedName>
    <submittedName>
        <fullName evidence="5">Esterase</fullName>
    </submittedName>
</protein>
<dbReference type="Pfam" id="PF12146">
    <property type="entry name" value="Hydrolase_4"/>
    <property type="match status" value="1"/>
</dbReference>
<evidence type="ECO:0000313" key="3">
    <source>
        <dbReference type="EMBL" id="QEZ46702.1"/>
    </source>
</evidence>
<dbReference type="Proteomes" id="UP000623307">
    <property type="component" value="Chromosome 2"/>
</dbReference>
<dbReference type="InterPro" id="IPR035984">
    <property type="entry name" value="Acyl-CoA-binding_sf"/>
</dbReference>
<dbReference type="Gene3D" id="3.40.50.1820">
    <property type="entry name" value="alpha/beta hydrolase"/>
    <property type="match status" value="1"/>
</dbReference>
<dbReference type="Gene3D" id="1.20.80.10">
    <property type="match status" value="1"/>
</dbReference>
<dbReference type="SUPFAM" id="SSF53474">
    <property type="entry name" value="alpha/beta-Hydrolases"/>
    <property type="match status" value="1"/>
</dbReference>
<dbReference type="InterPro" id="IPR029058">
    <property type="entry name" value="AB_hydrolase_fold"/>
</dbReference>
<dbReference type="GO" id="GO:0000062">
    <property type="term" value="F:fatty-acyl-CoA binding"/>
    <property type="evidence" value="ECO:0007669"/>
    <property type="project" value="InterPro"/>
</dbReference>
<dbReference type="EMBL" id="OGUS01000115">
    <property type="protein sequence ID" value="SPC12595.1"/>
    <property type="molecule type" value="Genomic_DNA"/>
</dbReference>
<evidence type="ECO:0000259" key="2">
    <source>
        <dbReference type="PROSITE" id="PS51228"/>
    </source>
</evidence>
<keyword evidence="9" id="KW-1185">Reference proteome</keyword>
<reference evidence="4 9" key="4">
    <citation type="submission" date="2021-02" db="EMBL/GenBank/DDBJ databases">
        <title>Complete Genome Sequence of Cupriavidus oxalaticus Strain Ox1, a Soil Oxalate-Degrading Species.</title>
        <authorList>
            <person name="Palmieri F."/>
            <person name="Udriet P."/>
            <person name="Deuasquier M."/>
            <person name="Beaudoing E."/>
            <person name="Johnson S.L."/>
            <person name="Davenport K.W."/>
            <person name="Chain P.S."/>
            <person name="Bindschedler S."/>
            <person name="Junier P."/>
        </authorList>
    </citation>
    <scope>NUCLEOTIDE SEQUENCE [LARGE SCALE GENOMIC DNA]</scope>
    <source>
        <strain evidence="4 9">Ox1</strain>
    </source>
</reference>
<dbReference type="EMBL" id="CP069812">
    <property type="protein sequence ID" value="QRQ92700.1"/>
    <property type="molecule type" value="Genomic_DNA"/>
</dbReference>
<dbReference type="GeneID" id="303492117"/>
<dbReference type="InterPro" id="IPR032710">
    <property type="entry name" value="NTF2-like_dom_sf"/>
</dbReference>
<dbReference type="PANTHER" id="PTHR23310">
    <property type="entry name" value="ACYL-COA-BINDING PROTEIN, ACBP"/>
    <property type="match status" value="1"/>
</dbReference>
<reference evidence="7" key="1">
    <citation type="submission" date="2018-01" db="EMBL/GenBank/DDBJ databases">
        <authorList>
            <person name="Gaut B.S."/>
            <person name="Morton B.R."/>
            <person name="Clegg M.T."/>
            <person name="Duvall M.R."/>
        </authorList>
    </citation>
    <scope>NUCLEOTIDE SEQUENCE [LARGE SCALE GENOMIC DNA]</scope>
</reference>
<evidence type="ECO:0000256" key="1">
    <source>
        <dbReference type="ARBA" id="ARBA00023121"/>
    </source>
</evidence>
<evidence type="ECO:0000313" key="7">
    <source>
        <dbReference type="Proteomes" id="UP000256862"/>
    </source>
</evidence>
<gene>
    <name evidence="6" type="ORF">CO2235_150250</name>
    <name evidence="5" type="ORF">CO2235_U30002</name>
    <name evidence="3" type="ORF">D2917_21065</name>
    <name evidence="4" type="ORF">JTE92_21430</name>
</gene>
<dbReference type="Pfam" id="PF00887">
    <property type="entry name" value="ACBP"/>
    <property type="match status" value="1"/>
</dbReference>
<dbReference type="RefSeq" id="WP_063238742.1">
    <property type="nucleotide sequence ID" value="NZ_CP032519.1"/>
</dbReference>
<dbReference type="AlphaFoldDB" id="A0A375FQ33"/>
<sequence length="495" mass="54440">MPDPGVFLIHGLGGTQYDLGSMHKRLKRAGFVTHSLTLPGHGTQPEDLCGVRAEDWLEAVRAKYREIIDQHETLHVMGMCMGALLAVETVKREQHTKGRLVALAPPVYIDGWATPWYRGLRPLLYRIPGVPNRMKVEEEEPFGIRNEQLREIVKAKFARGENFHYQWVPLACIREVDRLRGYVRKGLQRIACPTLVVHARLDELTSLRSANFLVEQIGQGKRAGQARMLVLEDSYHMVCVDNDRELVARNVLEFFEASVGTSLGMAGAERDDARMTPEQMTGLLAAARADLEQGDLAALYARGKGDFAWFQPGANRTSGVYRGDRGLARLREWADAGLAFTAFGAPVLNTGMAVVPATLRSGTLASQGVLAFALRDGKLLEGRWFPDEVALEDAHFGGTPALQGPSPAEQAFEAAAALSKTLRQAPDNDTLLSLYALYKQGSAGDVSGDRPGMMDMVGRAKYDAWAARRGLPREQAMRDYVALVNQLKAAETQSA</sequence>
<evidence type="ECO:0000313" key="8">
    <source>
        <dbReference type="Proteomes" id="UP000325743"/>
    </source>
</evidence>
<dbReference type="EMBL" id="OGUS01000032">
    <property type="protein sequence ID" value="SPC05663.1"/>
    <property type="molecule type" value="Genomic_DNA"/>
</dbReference>
<dbReference type="InterPro" id="IPR014352">
    <property type="entry name" value="FERM/acyl-CoA-bd_prot_sf"/>
</dbReference>
<dbReference type="SUPFAM" id="SSF47027">
    <property type="entry name" value="Acyl-CoA binding protein"/>
    <property type="match status" value="1"/>
</dbReference>
<evidence type="ECO:0000313" key="5">
    <source>
        <dbReference type="EMBL" id="SPC05663.1"/>
    </source>
</evidence>
<reference evidence="3 8" key="3">
    <citation type="submission" date="2018-09" db="EMBL/GenBank/DDBJ databases">
        <title>Complete genome sequence of Cupriavidus oxalaticus T2, a bacterium capable of phenol tolerance and degradation.</title>
        <authorList>
            <person name="Yan J."/>
        </authorList>
    </citation>
    <scope>NUCLEOTIDE SEQUENCE [LARGE SCALE GENOMIC DNA]</scope>
    <source>
        <strain evidence="3 8">T2</strain>
    </source>
</reference>
<accession>A0A375FQ33</accession>
<organism evidence="5 7">
    <name type="scientific">Cupriavidus oxalaticus</name>
    <dbReference type="NCBI Taxonomy" id="96344"/>
    <lineage>
        <taxon>Bacteria</taxon>
        <taxon>Pseudomonadati</taxon>
        <taxon>Pseudomonadota</taxon>
        <taxon>Betaproteobacteria</taxon>
        <taxon>Burkholderiales</taxon>
        <taxon>Burkholderiaceae</taxon>
        <taxon>Cupriavidus</taxon>
    </lineage>
</organism>
<dbReference type="Proteomes" id="UP000256862">
    <property type="component" value="Chromosome CO2235"/>
</dbReference>
<evidence type="ECO:0000313" key="6">
    <source>
        <dbReference type="EMBL" id="SPC12595.1"/>
    </source>
</evidence>
<name>A0A375FQ33_9BURK</name>
<dbReference type="InterPro" id="IPR000582">
    <property type="entry name" value="Acyl-CoA-binding_protein"/>
</dbReference>
<evidence type="ECO:0000313" key="4">
    <source>
        <dbReference type="EMBL" id="QRQ92700.1"/>
    </source>
</evidence>
<proteinExistence type="predicted"/>